<accession>A0ABS5NFC9</accession>
<dbReference type="PROSITE" id="PS51257">
    <property type="entry name" value="PROKAR_LIPOPROTEIN"/>
    <property type="match status" value="1"/>
</dbReference>
<dbReference type="Pfam" id="PF02470">
    <property type="entry name" value="MlaD"/>
    <property type="match status" value="1"/>
</dbReference>
<reference evidence="5 6" key="1">
    <citation type="submission" date="2021-04" db="EMBL/GenBank/DDBJ databases">
        <title>Whole genome sequence analysis of a thiophenic sulfur metabolizing bacteria.</title>
        <authorList>
            <person name="Akhtar N."/>
            <person name="Akram J."/>
            <person name="Aslam A."/>
        </authorList>
    </citation>
    <scope>NUCLEOTIDE SEQUENCE [LARGE SCALE GENOMIC DNA]</scope>
    <source>
        <strain evidence="5 6">3OW</strain>
    </source>
</reference>
<dbReference type="Pfam" id="PF11887">
    <property type="entry name" value="Mce4_CUP1"/>
    <property type="match status" value="1"/>
</dbReference>
<dbReference type="PANTHER" id="PTHR33371">
    <property type="entry name" value="INTERMEMBRANE PHOSPHOLIPID TRANSPORT SYSTEM BINDING PROTEIN MLAD-RELATED"/>
    <property type="match status" value="1"/>
</dbReference>
<dbReference type="InterPro" id="IPR024516">
    <property type="entry name" value="Mce_C"/>
</dbReference>
<name>A0ABS5NFC9_TSUPA</name>
<dbReference type="Proteomes" id="UP000676853">
    <property type="component" value="Unassembled WGS sequence"/>
</dbReference>
<dbReference type="InterPro" id="IPR003399">
    <property type="entry name" value="Mce/MlaD"/>
</dbReference>
<keyword evidence="2" id="KW-0732">Signal</keyword>
<sequence length="365" mass="38667">MRVSRFLATPLTVIALGGSSAACTFDGIGSIPLPGNTSGSTYSVEVELADADNLVTNSPVKAGNVTIGNVSRIKTDGWKARVSLDLNHKDEVPGNVQAKLGQTSLLGSQYIELSVPDGQRPNGLLKAGTVIPMALTAAYPPAEQVLSALSLVLNGSALQQLQTITDETSRVLDGHQTQARELIPRLRTFVDRITAQREDITRAIDSLASLGKKLADDKDTLARGITTLGPAVEVLNGQRENLVKMLSSLGAFGDAATGVLNASRDNLITEVKALTPILKSLSESRNDIPEALKVAITTPFSVDTVDRTIRGDYVNLFLTVDISPGKLASTVIPSLGRQQRGEPPTYRQSVNPLTAPVESGRGGRR</sequence>
<feature type="domain" description="Mammalian cell entry C-terminal" evidence="4">
    <location>
        <begin position="125"/>
        <end position="293"/>
    </location>
</feature>
<evidence type="ECO:0000259" key="4">
    <source>
        <dbReference type="Pfam" id="PF11887"/>
    </source>
</evidence>
<gene>
    <name evidence="5" type="ORF">KFZ73_17305</name>
</gene>
<dbReference type="EMBL" id="JAGXOE010000047">
    <property type="protein sequence ID" value="MBS4102990.1"/>
    <property type="molecule type" value="Genomic_DNA"/>
</dbReference>
<feature type="region of interest" description="Disordered" evidence="1">
    <location>
        <begin position="334"/>
        <end position="365"/>
    </location>
</feature>
<dbReference type="PANTHER" id="PTHR33371:SF15">
    <property type="entry name" value="LIPOPROTEIN LPRN"/>
    <property type="match status" value="1"/>
</dbReference>
<dbReference type="InterPro" id="IPR052336">
    <property type="entry name" value="MlaD_Phospholipid_Transporter"/>
</dbReference>
<evidence type="ECO:0000313" key="5">
    <source>
        <dbReference type="EMBL" id="MBS4102990.1"/>
    </source>
</evidence>
<protein>
    <submittedName>
        <fullName evidence="5">MCE family protein</fullName>
    </submittedName>
</protein>
<dbReference type="RefSeq" id="WP_212554514.1">
    <property type="nucleotide sequence ID" value="NZ_JAGXOE010000047.1"/>
</dbReference>
<proteinExistence type="predicted"/>
<feature type="domain" description="Mce/MlaD" evidence="3">
    <location>
        <begin position="41"/>
        <end position="114"/>
    </location>
</feature>
<dbReference type="InterPro" id="IPR005693">
    <property type="entry name" value="Mce"/>
</dbReference>
<organism evidence="5 6">
    <name type="scientific">Tsukamurella paurometabola</name>
    <name type="common">Corynebacterium paurometabolum</name>
    <dbReference type="NCBI Taxonomy" id="2061"/>
    <lineage>
        <taxon>Bacteria</taxon>
        <taxon>Bacillati</taxon>
        <taxon>Actinomycetota</taxon>
        <taxon>Actinomycetes</taxon>
        <taxon>Mycobacteriales</taxon>
        <taxon>Tsukamurellaceae</taxon>
        <taxon>Tsukamurella</taxon>
    </lineage>
</organism>
<dbReference type="NCBIfam" id="TIGR00996">
    <property type="entry name" value="Mtu_fam_mce"/>
    <property type="match status" value="1"/>
</dbReference>
<feature type="signal peptide" evidence="2">
    <location>
        <begin position="1"/>
        <end position="21"/>
    </location>
</feature>
<evidence type="ECO:0000256" key="1">
    <source>
        <dbReference type="SAM" id="MobiDB-lite"/>
    </source>
</evidence>
<comment type="caution">
    <text evidence="5">The sequence shown here is derived from an EMBL/GenBank/DDBJ whole genome shotgun (WGS) entry which is preliminary data.</text>
</comment>
<keyword evidence="6" id="KW-1185">Reference proteome</keyword>
<evidence type="ECO:0000313" key="6">
    <source>
        <dbReference type="Proteomes" id="UP000676853"/>
    </source>
</evidence>
<evidence type="ECO:0000259" key="3">
    <source>
        <dbReference type="Pfam" id="PF02470"/>
    </source>
</evidence>
<feature type="chain" id="PRO_5045993074" evidence="2">
    <location>
        <begin position="22"/>
        <end position="365"/>
    </location>
</feature>
<evidence type="ECO:0000256" key="2">
    <source>
        <dbReference type="SAM" id="SignalP"/>
    </source>
</evidence>